<evidence type="ECO:0000313" key="3">
    <source>
        <dbReference type="Proteomes" id="UP000185221"/>
    </source>
</evidence>
<gene>
    <name evidence="2" type="ORF">SAMN05444394_0657</name>
</gene>
<name>A0A1N6DBH6_9BACT</name>
<evidence type="ECO:0000313" key="2">
    <source>
        <dbReference type="EMBL" id="SIN68152.1"/>
    </source>
</evidence>
<dbReference type="SUPFAM" id="SSF52200">
    <property type="entry name" value="Toll/Interleukin receptor TIR domain"/>
    <property type="match status" value="1"/>
</dbReference>
<dbReference type="RefSeq" id="WP_074223393.1">
    <property type="nucleotide sequence ID" value="NZ_FSRC01000001.1"/>
</dbReference>
<reference evidence="3" key="1">
    <citation type="submission" date="2016-11" db="EMBL/GenBank/DDBJ databases">
        <authorList>
            <person name="Varghese N."/>
            <person name="Submissions S."/>
        </authorList>
    </citation>
    <scope>NUCLEOTIDE SEQUENCE [LARGE SCALE GENOMIC DNA]</scope>
    <source>
        <strain evidence="3">DSM 15292</strain>
    </source>
</reference>
<evidence type="ECO:0000259" key="1">
    <source>
        <dbReference type="PROSITE" id="PS50104"/>
    </source>
</evidence>
<dbReference type="InterPro" id="IPR000157">
    <property type="entry name" value="TIR_dom"/>
</dbReference>
<dbReference type="AlphaFoldDB" id="A0A1N6DBH6"/>
<dbReference type="STRING" id="226505.SAMN05444394_0657"/>
<sequence length="253" mass="29560">MEDSRFLHQVEQFLLTSNSKWNTSQGILQSLQIDTISPLELDEMLLKAYQKSRDHQFRYSTLPSKKSLDVLWGHIDKVKKREGMDFFKQDQELLLDELDRSAEKCMFLSHSFKDSDKVVDLAKALAKQDLHLWLAETDLLYHQHINSEVKTAIEKLPFFGVFLSENIFDSVWSAKEIEFALNNKKQIIGFFHAETLKKLHPINSKSSIAQELFSKFFDNHQEVIFVNYPSEEHSISFPLGEFMRMDELVALLK</sequence>
<accession>A0A1N6DBH6</accession>
<dbReference type="Proteomes" id="UP000185221">
    <property type="component" value="Unassembled WGS sequence"/>
</dbReference>
<dbReference type="GO" id="GO:0007165">
    <property type="term" value="P:signal transduction"/>
    <property type="evidence" value="ECO:0007669"/>
    <property type="project" value="InterPro"/>
</dbReference>
<dbReference type="PROSITE" id="PS50104">
    <property type="entry name" value="TIR"/>
    <property type="match status" value="1"/>
</dbReference>
<dbReference type="EMBL" id="FSRC01000001">
    <property type="protein sequence ID" value="SIN68152.1"/>
    <property type="molecule type" value="Genomic_DNA"/>
</dbReference>
<protein>
    <submittedName>
        <fullName evidence="2">TIR domain-containing protein</fullName>
    </submittedName>
</protein>
<dbReference type="Pfam" id="PF13676">
    <property type="entry name" value="TIR_2"/>
    <property type="match status" value="1"/>
</dbReference>
<feature type="domain" description="TIR" evidence="1">
    <location>
        <begin position="102"/>
        <end position="224"/>
    </location>
</feature>
<organism evidence="2 3">
    <name type="scientific">Algoriphagus halophilus</name>
    <dbReference type="NCBI Taxonomy" id="226505"/>
    <lineage>
        <taxon>Bacteria</taxon>
        <taxon>Pseudomonadati</taxon>
        <taxon>Bacteroidota</taxon>
        <taxon>Cytophagia</taxon>
        <taxon>Cytophagales</taxon>
        <taxon>Cyclobacteriaceae</taxon>
        <taxon>Algoriphagus</taxon>
    </lineage>
</organism>
<keyword evidence="3" id="KW-1185">Reference proteome</keyword>
<proteinExistence type="predicted"/>
<dbReference type="InterPro" id="IPR035897">
    <property type="entry name" value="Toll_tir_struct_dom_sf"/>
</dbReference>
<dbReference type="Gene3D" id="3.40.50.10140">
    <property type="entry name" value="Toll/interleukin-1 receptor homology (TIR) domain"/>
    <property type="match status" value="1"/>
</dbReference>